<dbReference type="EMBL" id="JAJHJB010000025">
    <property type="protein sequence ID" value="MCC5466937.1"/>
    <property type="molecule type" value="Genomic_DNA"/>
</dbReference>
<gene>
    <name evidence="1" type="ORF">LMF89_16440</name>
</gene>
<dbReference type="Proteomes" id="UP001165492">
    <property type="component" value="Unassembled WGS sequence"/>
</dbReference>
<proteinExistence type="predicted"/>
<evidence type="ECO:0000313" key="1">
    <source>
        <dbReference type="EMBL" id="MCC5466937.1"/>
    </source>
</evidence>
<reference evidence="1" key="1">
    <citation type="submission" date="2021-11" db="EMBL/GenBank/DDBJ databases">
        <title>Description of a new species Pelosinus isolated from the bottom sediments of Lake Baikal.</title>
        <authorList>
            <person name="Zakharyuk A."/>
        </authorList>
    </citation>
    <scope>NUCLEOTIDE SEQUENCE</scope>
    <source>
        <strain evidence="1">Bkl1</strain>
    </source>
</reference>
<organism evidence="1 2">
    <name type="scientific">Pelosinus baikalensis</name>
    <dbReference type="NCBI Taxonomy" id="2892015"/>
    <lineage>
        <taxon>Bacteria</taxon>
        <taxon>Bacillati</taxon>
        <taxon>Bacillota</taxon>
        <taxon>Negativicutes</taxon>
        <taxon>Selenomonadales</taxon>
        <taxon>Sporomusaceae</taxon>
        <taxon>Pelosinus</taxon>
    </lineage>
</organism>
<evidence type="ECO:0000313" key="2">
    <source>
        <dbReference type="Proteomes" id="UP001165492"/>
    </source>
</evidence>
<name>A0ABS8HXT9_9FIRM</name>
<protein>
    <submittedName>
        <fullName evidence="1">Uncharacterized protein</fullName>
    </submittedName>
</protein>
<sequence length="45" mass="4747">MTLLCLKITTIGIGDGLLVTASMVAISVCTRRAAEEFQQGCCSKL</sequence>
<dbReference type="RefSeq" id="WP_229536019.1">
    <property type="nucleotide sequence ID" value="NZ_JAJHJB010000025.1"/>
</dbReference>
<comment type="caution">
    <text evidence="1">The sequence shown here is derived from an EMBL/GenBank/DDBJ whole genome shotgun (WGS) entry which is preliminary data.</text>
</comment>
<keyword evidence="2" id="KW-1185">Reference proteome</keyword>
<accession>A0ABS8HXT9</accession>